<keyword evidence="3" id="KW-0963">Cytoplasm</keyword>
<comment type="subcellular location">
    <subcellularLocation>
        <location evidence="3">Cytoplasm</location>
    </subcellularLocation>
</comment>
<dbReference type="EC" id="3.6.1.9" evidence="3"/>
<comment type="function">
    <text evidence="3">Nucleoside triphosphate pyrophosphatase. May have a dual role in cell division arrest and in preventing the incorporation of modified nucleotides into cellular nucleic acids.</text>
</comment>
<dbReference type="PANTHER" id="PTHR43213:SF5">
    <property type="entry name" value="BIFUNCTIONAL DTTP_UTP PYROPHOSPHATASE_METHYLTRANSFERASE PROTEIN-RELATED"/>
    <property type="match status" value="1"/>
</dbReference>
<proteinExistence type="inferred from homology"/>
<dbReference type="InterPro" id="IPR029001">
    <property type="entry name" value="ITPase-like_fam"/>
</dbReference>
<dbReference type="GO" id="GO:0009117">
    <property type="term" value="P:nucleotide metabolic process"/>
    <property type="evidence" value="ECO:0007669"/>
    <property type="project" value="UniProtKB-KW"/>
</dbReference>
<protein>
    <recommendedName>
        <fullName evidence="3">Nucleoside triphosphate pyrophosphatase</fullName>
        <ecNumber evidence="3">3.6.1.9</ecNumber>
    </recommendedName>
    <alternativeName>
        <fullName evidence="3">Nucleotide pyrophosphatase</fullName>
        <shortName evidence="3">Nucleotide PPase</shortName>
    </alternativeName>
</protein>
<comment type="cofactor">
    <cofactor evidence="1 3">
        <name>a divalent metal cation</name>
        <dbReference type="ChEBI" id="CHEBI:60240"/>
    </cofactor>
</comment>
<comment type="similarity">
    <text evidence="3">Belongs to the Maf family.</text>
</comment>
<dbReference type="Pfam" id="PF02545">
    <property type="entry name" value="Maf"/>
    <property type="match status" value="1"/>
</dbReference>
<dbReference type="GO" id="GO:0005737">
    <property type="term" value="C:cytoplasm"/>
    <property type="evidence" value="ECO:0007669"/>
    <property type="project" value="UniProtKB-SubCell"/>
</dbReference>
<comment type="catalytic activity">
    <reaction evidence="3">
        <text>a 2'-deoxyribonucleoside 5'-triphosphate + H2O = a 2'-deoxyribonucleoside 5'-phosphate + diphosphate + H(+)</text>
        <dbReference type="Rhea" id="RHEA:44644"/>
        <dbReference type="ChEBI" id="CHEBI:15377"/>
        <dbReference type="ChEBI" id="CHEBI:15378"/>
        <dbReference type="ChEBI" id="CHEBI:33019"/>
        <dbReference type="ChEBI" id="CHEBI:61560"/>
        <dbReference type="ChEBI" id="CHEBI:65317"/>
        <dbReference type="EC" id="3.6.1.9"/>
    </reaction>
</comment>
<keyword evidence="5" id="KW-1185">Reference proteome</keyword>
<dbReference type="GO" id="GO:0047429">
    <property type="term" value="F:nucleoside triphosphate diphosphatase activity"/>
    <property type="evidence" value="ECO:0007669"/>
    <property type="project" value="UniProtKB-EC"/>
</dbReference>
<dbReference type="InterPro" id="IPR003697">
    <property type="entry name" value="Maf-like"/>
</dbReference>
<comment type="caution">
    <text evidence="4">The sequence shown here is derived from an EMBL/GenBank/DDBJ whole genome shotgun (WGS) entry which is preliminary data.</text>
</comment>
<comment type="catalytic activity">
    <reaction evidence="3">
        <text>a ribonucleoside 5'-triphosphate + H2O = a ribonucleoside 5'-phosphate + diphosphate + H(+)</text>
        <dbReference type="Rhea" id="RHEA:23996"/>
        <dbReference type="ChEBI" id="CHEBI:15377"/>
        <dbReference type="ChEBI" id="CHEBI:15378"/>
        <dbReference type="ChEBI" id="CHEBI:33019"/>
        <dbReference type="ChEBI" id="CHEBI:58043"/>
        <dbReference type="ChEBI" id="CHEBI:61557"/>
        <dbReference type="EC" id="3.6.1.9"/>
    </reaction>
</comment>
<dbReference type="Proteomes" id="UP000192448">
    <property type="component" value="Unassembled WGS sequence"/>
</dbReference>
<evidence type="ECO:0000256" key="1">
    <source>
        <dbReference type="ARBA" id="ARBA00001968"/>
    </source>
</evidence>
<dbReference type="STRING" id="1927124.BST13_31150"/>
<comment type="caution">
    <text evidence="3">Lacks conserved residue(s) required for the propagation of feature annotation.</text>
</comment>
<dbReference type="EMBL" id="MVHF01000047">
    <property type="protein sequence ID" value="ORA26999.1"/>
    <property type="molecule type" value="Genomic_DNA"/>
</dbReference>
<organism evidence="4 5">
    <name type="scientific">Mycobacterium aquaticum</name>
    <dbReference type="NCBI Taxonomy" id="1927124"/>
    <lineage>
        <taxon>Bacteria</taxon>
        <taxon>Bacillati</taxon>
        <taxon>Actinomycetota</taxon>
        <taxon>Actinomycetes</taxon>
        <taxon>Mycobacteriales</taxon>
        <taxon>Mycobacteriaceae</taxon>
        <taxon>Mycobacterium</taxon>
    </lineage>
</organism>
<name>A0A1X0AAC1_9MYCO</name>
<evidence type="ECO:0000256" key="3">
    <source>
        <dbReference type="HAMAP-Rule" id="MF_00528"/>
    </source>
</evidence>
<dbReference type="NCBIfam" id="TIGR00172">
    <property type="entry name" value="maf"/>
    <property type="match status" value="1"/>
</dbReference>
<dbReference type="AlphaFoldDB" id="A0A1X0AAC1"/>
<evidence type="ECO:0000256" key="2">
    <source>
        <dbReference type="ARBA" id="ARBA00022801"/>
    </source>
</evidence>
<dbReference type="PIRSF" id="PIRSF006305">
    <property type="entry name" value="Maf"/>
    <property type="match status" value="1"/>
</dbReference>
<dbReference type="SUPFAM" id="SSF52972">
    <property type="entry name" value="ITPase-like"/>
    <property type="match status" value="1"/>
</dbReference>
<dbReference type="HAMAP" id="MF_00528">
    <property type="entry name" value="Maf"/>
    <property type="match status" value="1"/>
</dbReference>
<evidence type="ECO:0000313" key="4">
    <source>
        <dbReference type="EMBL" id="ORA26999.1"/>
    </source>
</evidence>
<dbReference type="Gene3D" id="3.90.950.10">
    <property type="match status" value="1"/>
</dbReference>
<accession>A0A1X0AAC1</accession>
<dbReference type="CDD" id="cd00555">
    <property type="entry name" value="Maf"/>
    <property type="match status" value="1"/>
</dbReference>
<dbReference type="OrthoDB" id="3527985at2"/>
<reference evidence="4 5" key="1">
    <citation type="submission" date="2017-02" db="EMBL/GenBank/DDBJ databases">
        <title>The new phylogeny of genus Mycobacterium.</title>
        <authorList>
            <person name="Tortoli E."/>
            <person name="Trovato A."/>
            <person name="Cirillo D.M."/>
        </authorList>
    </citation>
    <scope>NUCLEOTIDE SEQUENCE [LARGE SCALE GENOMIC DNA]</scope>
    <source>
        <strain evidence="4 5">RW6</strain>
    </source>
</reference>
<sequence length="212" mass="21694">MTWVVLGSASTGRLGVLRQAGVAPLVVVSGVDEDAIIAGLGDAAPGLVVNELAAAKADDVVTRLPAAVATDCVVIGCDSMLLLNGRLCGKPGTPEVAREQWLAMSGQTGQLYTGHAVIAVRDRSVSHRVVETAVTTVHFATPTAEDLEAYLATGEPLGVAGGFTLDGLGGWFIDRIEGDPSNVIGLSLPLLRRLLAAAGVSVTDLWKASASV</sequence>
<keyword evidence="2 3" id="KW-0378">Hydrolase</keyword>
<gene>
    <name evidence="4" type="ORF">BST13_31150</name>
</gene>
<dbReference type="PANTHER" id="PTHR43213">
    <property type="entry name" value="BIFUNCTIONAL DTTP/UTP PYROPHOSPHATASE/METHYLTRANSFERASE PROTEIN-RELATED"/>
    <property type="match status" value="1"/>
</dbReference>
<keyword evidence="3" id="KW-0546">Nucleotide metabolism</keyword>
<feature type="active site" description="Proton acceptor" evidence="3">
    <location>
        <position position="78"/>
    </location>
</feature>
<evidence type="ECO:0000313" key="5">
    <source>
        <dbReference type="Proteomes" id="UP000192448"/>
    </source>
</evidence>